<dbReference type="NCBIfam" id="TIGR02100">
    <property type="entry name" value="glgX_debranch"/>
    <property type="match status" value="1"/>
</dbReference>
<keyword evidence="2" id="KW-0378">Hydrolase</keyword>
<evidence type="ECO:0000313" key="6">
    <source>
        <dbReference type="Proteomes" id="UP000317839"/>
    </source>
</evidence>
<dbReference type="InterPro" id="IPR004193">
    <property type="entry name" value="Glyco_hydro_13_N"/>
</dbReference>
<evidence type="ECO:0000259" key="4">
    <source>
        <dbReference type="SMART" id="SM00642"/>
    </source>
</evidence>
<dbReference type="SUPFAM" id="SSF51011">
    <property type="entry name" value="Glycosyl hydrolase domain"/>
    <property type="match status" value="1"/>
</dbReference>
<dbReference type="CDD" id="cd02856">
    <property type="entry name" value="E_set_GDE_Isoamylase_N"/>
    <property type="match status" value="1"/>
</dbReference>
<reference evidence="5 6" key="1">
    <citation type="submission" date="2019-06" db="EMBL/GenBank/DDBJ databases">
        <title>Draft genome of Aliikangiella marina GYP-15.</title>
        <authorList>
            <person name="Wang G."/>
        </authorList>
    </citation>
    <scope>NUCLEOTIDE SEQUENCE [LARGE SCALE GENOMIC DNA]</scope>
    <source>
        <strain evidence="5 6">GYP-15</strain>
    </source>
</reference>
<feature type="domain" description="Glycosyl hydrolase family 13 catalytic" evidence="4">
    <location>
        <begin position="167"/>
        <end position="578"/>
    </location>
</feature>
<dbReference type="SMART" id="SM00642">
    <property type="entry name" value="Aamy"/>
    <property type="match status" value="1"/>
</dbReference>
<dbReference type="OrthoDB" id="3236218at2"/>
<dbReference type="Gene3D" id="2.60.40.1180">
    <property type="entry name" value="Golgi alpha-mannosidase II"/>
    <property type="match status" value="1"/>
</dbReference>
<proteinExistence type="inferred from homology"/>
<keyword evidence="3" id="KW-0326">Glycosidase</keyword>
<evidence type="ECO:0000313" key="5">
    <source>
        <dbReference type="EMBL" id="TQV75043.1"/>
    </source>
</evidence>
<dbReference type="SUPFAM" id="SSF51445">
    <property type="entry name" value="(Trans)glycosidases"/>
    <property type="match status" value="1"/>
</dbReference>
<dbReference type="InterPro" id="IPR017853">
    <property type="entry name" value="GH"/>
</dbReference>
<comment type="similarity">
    <text evidence="1">Belongs to the glycosyl hydrolase 13 family.</text>
</comment>
<dbReference type="Gene3D" id="3.20.20.80">
    <property type="entry name" value="Glycosidases"/>
    <property type="match status" value="1"/>
</dbReference>
<sequence>MQQILAGHAYPLGATPDEEGTNFAVFSANATRIDICLFDESGTKEIKRFTLPEFRDDVWHGYIPGVKPGDLYGLRVDGPYDPHKGHRFNPDKLLIDPYAKQLKGEFIWSDTHLAYDPQSSQQDLTPDYRDNTPYIPKCVVVESETTEVGLPNLHYPTVEHQHSIIYELHVKGFTKTNPRIATEFQGTFKGLSQPETIQYLKDLGVNCVELLPVQGFFDEPFVLTKGLKNYWGYNSIAFFAPEPRYFHTQDLAEFKQMVNAFHEAKIEVFLDVVYNHTAEGNHLGPTFSFKGIDNASYYRLEENDPRYYVNHTGCGNTLNLQHPRVLQLVMDSLRYWVNEMGVDGFRFDLAPVLGRGRQGKDDFVDYSSFFAAIRQDPTLAKVKLIAEPWDVGPGGYQLGRFPDNWLEWNDRFRDTVRRFWRGDKGMLPEFAKRLHGSHDIFSQKGRRPYSSVNFVTSHDGYTLQDVVSYEQKHNWANGENNTDGHGSNFTANYGVEGPTTDSTVVAFRKQQKRNILATLLLAQGTPMLLAGDEFSNTQAGNNNAYCQDNETAWLDWQNLTDETIKQELSFVKHLIQLRKEHPLLNRENYQHGEKISAKTGLPDICWLNPDGAPMTRDDWHNLGLKSFAMLLGDVGQEIRMEKNYLVPNEQCSIEYGQDDALLIIFNAHTKGINFQLPNIKGEWKKIVDTSESLSSCEISDDSVSNGYAFKHTDVLASEPLRVPPNACVVLAFEQIHNNHNKQNDKKS</sequence>
<dbReference type="InterPro" id="IPR006047">
    <property type="entry name" value="GH13_cat_dom"/>
</dbReference>
<dbReference type="InterPro" id="IPR014756">
    <property type="entry name" value="Ig_E-set"/>
</dbReference>
<dbReference type="Pfam" id="PF02922">
    <property type="entry name" value="CBM_48"/>
    <property type="match status" value="1"/>
</dbReference>
<dbReference type="GO" id="GO:0005980">
    <property type="term" value="P:glycogen catabolic process"/>
    <property type="evidence" value="ECO:0007669"/>
    <property type="project" value="InterPro"/>
</dbReference>
<accession>A0A545TCU8</accession>
<dbReference type="GO" id="GO:0004135">
    <property type="term" value="F:amylo-alpha-1,6-glucosidase activity"/>
    <property type="evidence" value="ECO:0007669"/>
    <property type="project" value="InterPro"/>
</dbReference>
<dbReference type="Gene3D" id="2.60.40.10">
    <property type="entry name" value="Immunoglobulins"/>
    <property type="match status" value="1"/>
</dbReference>
<organism evidence="5 6">
    <name type="scientific">Aliikangiella marina</name>
    <dbReference type="NCBI Taxonomy" id="1712262"/>
    <lineage>
        <taxon>Bacteria</taxon>
        <taxon>Pseudomonadati</taxon>
        <taxon>Pseudomonadota</taxon>
        <taxon>Gammaproteobacteria</taxon>
        <taxon>Oceanospirillales</taxon>
        <taxon>Pleioneaceae</taxon>
        <taxon>Aliikangiella</taxon>
    </lineage>
</organism>
<dbReference type="RefSeq" id="WP_142941660.1">
    <property type="nucleotide sequence ID" value="NZ_VIKR01000002.1"/>
</dbReference>
<name>A0A545TCU8_9GAMM</name>
<protein>
    <submittedName>
        <fullName evidence="5">Glycogen debranching protein GlgX</fullName>
    </submittedName>
</protein>
<dbReference type="AlphaFoldDB" id="A0A545TCU8"/>
<dbReference type="SUPFAM" id="SSF81296">
    <property type="entry name" value="E set domains"/>
    <property type="match status" value="1"/>
</dbReference>
<dbReference type="EMBL" id="VIKR01000002">
    <property type="protein sequence ID" value="TQV75043.1"/>
    <property type="molecule type" value="Genomic_DNA"/>
</dbReference>
<dbReference type="CDD" id="cd11326">
    <property type="entry name" value="AmyAc_Glg_debranch"/>
    <property type="match status" value="1"/>
</dbReference>
<dbReference type="InterPro" id="IPR011837">
    <property type="entry name" value="Glycogen_debranch_GlgX"/>
</dbReference>
<gene>
    <name evidence="5" type="primary">glgX</name>
    <name evidence="5" type="ORF">FLL45_08875</name>
</gene>
<dbReference type="InterPro" id="IPR013780">
    <property type="entry name" value="Glyco_hydro_b"/>
</dbReference>
<dbReference type="Proteomes" id="UP000317839">
    <property type="component" value="Unassembled WGS sequence"/>
</dbReference>
<evidence type="ECO:0000256" key="3">
    <source>
        <dbReference type="ARBA" id="ARBA00023295"/>
    </source>
</evidence>
<dbReference type="Pfam" id="PF00128">
    <property type="entry name" value="Alpha-amylase"/>
    <property type="match status" value="1"/>
</dbReference>
<dbReference type="InterPro" id="IPR013783">
    <property type="entry name" value="Ig-like_fold"/>
</dbReference>
<keyword evidence="6" id="KW-1185">Reference proteome</keyword>
<dbReference type="InterPro" id="IPR044505">
    <property type="entry name" value="GlgX_Isoamylase_N_E_set"/>
</dbReference>
<dbReference type="PANTHER" id="PTHR43002">
    <property type="entry name" value="GLYCOGEN DEBRANCHING ENZYME"/>
    <property type="match status" value="1"/>
</dbReference>
<comment type="caution">
    <text evidence="5">The sequence shown here is derived from an EMBL/GenBank/DDBJ whole genome shotgun (WGS) entry which is preliminary data.</text>
</comment>
<evidence type="ECO:0000256" key="2">
    <source>
        <dbReference type="ARBA" id="ARBA00022801"/>
    </source>
</evidence>
<evidence type="ECO:0000256" key="1">
    <source>
        <dbReference type="ARBA" id="ARBA00008061"/>
    </source>
</evidence>